<sequence>MLRAARLLPPVVPQVPEVIGVDDVAFRRGHVYGTVIVDLNTRQPIDLLPDRSATTLATWLKQHPQIKIISRDRSSEDEKGIREGTPQAQHVLDRWHVLKNC</sequence>
<dbReference type="Proteomes" id="UP001589733">
    <property type="component" value="Unassembled WGS sequence"/>
</dbReference>
<dbReference type="InterPro" id="IPR047951">
    <property type="entry name" value="Transpos_ISL3"/>
</dbReference>
<comment type="caution">
    <text evidence="2">The sequence shown here is derived from an EMBL/GenBank/DDBJ whole genome shotgun (WGS) entry which is preliminary data.</text>
</comment>
<evidence type="ECO:0000259" key="1">
    <source>
        <dbReference type="Pfam" id="PF01610"/>
    </source>
</evidence>
<reference evidence="2 3" key="1">
    <citation type="submission" date="2024-09" db="EMBL/GenBank/DDBJ databases">
        <authorList>
            <person name="Sun Q."/>
            <person name="Mori K."/>
        </authorList>
    </citation>
    <scope>NUCLEOTIDE SEQUENCE [LARGE SCALE GENOMIC DNA]</scope>
    <source>
        <strain evidence="2 3">JCM 13503</strain>
    </source>
</reference>
<protein>
    <submittedName>
        <fullName evidence="2">Transposase</fullName>
    </submittedName>
</protein>
<gene>
    <name evidence="2" type="ORF">ACFFLM_05040</name>
</gene>
<dbReference type="Pfam" id="PF01610">
    <property type="entry name" value="DDE_Tnp_ISL3"/>
    <property type="match status" value="1"/>
</dbReference>
<evidence type="ECO:0000313" key="3">
    <source>
        <dbReference type="Proteomes" id="UP001589733"/>
    </source>
</evidence>
<feature type="domain" description="Transposase IS204/IS1001/IS1096/IS1165 DDE" evidence="1">
    <location>
        <begin position="19"/>
        <end position="99"/>
    </location>
</feature>
<dbReference type="RefSeq" id="WP_380006163.1">
    <property type="nucleotide sequence ID" value="NZ_JBHLYR010000013.1"/>
</dbReference>
<organism evidence="2 3">
    <name type="scientific">Deinococcus oregonensis</name>
    <dbReference type="NCBI Taxonomy" id="1805970"/>
    <lineage>
        <taxon>Bacteria</taxon>
        <taxon>Thermotogati</taxon>
        <taxon>Deinococcota</taxon>
        <taxon>Deinococci</taxon>
        <taxon>Deinococcales</taxon>
        <taxon>Deinococcaceae</taxon>
        <taxon>Deinococcus</taxon>
    </lineage>
</organism>
<dbReference type="PANTHER" id="PTHR33498:SF1">
    <property type="entry name" value="TRANSPOSASE FOR INSERTION SEQUENCE ELEMENT IS1557"/>
    <property type="match status" value="1"/>
</dbReference>
<dbReference type="PANTHER" id="PTHR33498">
    <property type="entry name" value="TRANSPOSASE FOR INSERTION SEQUENCE ELEMENT IS1557"/>
    <property type="match status" value="1"/>
</dbReference>
<accession>A0ABV6AYU5</accession>
<name>A0ABV6AYU5_9DEIO</name>
<dbReference type="InterPro" id="IPR002560">
    <property type="entry name" value="Transposase_DDE"/>
</dbReference>
<evidence type="ECO:0000313" key="2">
    <source>
        <dbReference type="EMBL" id="MFB9991343.1"/>
    </source>
</evidence>
<proteinExistence type="predicted"/>
<dbReference type="EMBL" id="JBHLYR010000013">
    <property type="protein sequence ID" value="MFB9991343.1"/>
    <property type="molecule type" value="Genomic_DNA"/>
</dbReference>
<keyword evidence="3" id="KW-1185">Reference proteome</keyword>